<evidence type="ECO:0000256" key="1">
    <source>
        <dbReference type="ARBA" id="ARBA00022741"/>
    </source>
</evidence>
<dbReference type="PANTHER" id="PTHR23077">
    <property type="entry name" value="AAA-FAMILY ATPASE"/>
    <property type="match status" value="1"/>
</dbReference>
<accession>A0A857MJE9</accession>
<dbReference type="SMART" id="SM00382">
    <property type="entry name" value="AAA"/>
    <property type="match status" value="1"/>
</dbReference>
<dbReference type="GO" id="GO:0005524">
    <property type="term" value="F:ATP binding"/>
    <property type="evidence" value="ECO:0007669"/>
    <property type="project" value="UniProtKB-KW"/>
</dbReference>
<organism evidence="4 5">
    <name type="scientific">Candidatus Mycosynbacter amalyticus</name>
    <dbReference type="NCBI Taxonomy" id="2665156"/>
    <lineage>
        <taxon>Bacteria</taxon>
        <taxon>Candidatus Saccharimonadota</taxon>
        <taxon>Candidatus Saccharimonadota incertae sedis</taxon>
        <taxon>Candidatus Mycosynbacter</taxon>
    </lineage>
</organism>
<dbReference type="EMBL" id="CP045921">
    <property type="protein sequence ID" value="QHN42704.1"/>
    <property type="molecule type" value="Genomic_DNA"/>
</dbReference>
<evidence type="ECO:0000259" key="3">
    <source>
        <dbReference type="SMART" id="SM00382"/>
    </source>
</evidence>
<dbReference type="Gene3D" id="3.40.50.300">
    <property type="entry name" value="P-loop containing nucleotide triphosphate hydrolases"/>
    <property type="match status" value="1"/>
</dbReference>
<gene>
    <name evidence="4" type="ORF">GII36_02440</name>
</gene>
<proteinExistence type="predicted"/>
<dbReference type="GO" id="GO:0016887">
    <property type="term" value="F:ATP hydrolysis activity"/>
    <property type="evidence" value="ECO:0007669"/>
    <property type="project" value="InterPro"/>
</dbReference>
<reference evidence="4" key="1">
    <citation type="journal article" date="2021" name="Nat. Microbiol.">
        <title>Cocultivation of an ultrasmall environmental parasitic bacterium with lytic ability against bacteria associated with wastewater foams.</title>
        <authorList>
            <person name="Batinovic S."/>
            <person name="Rose J.J.A."/>
            <person name="Ratcliffe J."/>
            <person name="Seviour R.J."/>
            <person name="Petrovski S."/>
        </authorList>
    </citation>
    <scope>NUCLEOTIDE SEQUENCE</scope>
    <source>
        <strain evidence="4">JR1</strain>
    </source>
</reference>
<name>A0A857MJE9_9BACT</name>
<evidence type="ECO:0000256" key="2">
    <source>
        <dbReference type="ARBA" id="ARBA00022840"/>
    </source>
</evidence>
<sequence length="514" mass="57307">MSERAFNTPPGNSRVEFNTCDITIFEPARYAEHIDALSQSEFIAHGLEQGSIKKSYAWHSKHPDGYTALNAQLNCDPLVTKPARSWRSPLFAQLSAQLLNQGLEVHVAPHDTDSLYVSNPDSYRAFCIKGWSTIDQSHIDITSLTRTELLNGLAQDNAPAFATSPQLTESELEDFISIWGTTQDAIIEIFDGQIDTPLHKREQIHIRVSDPPEIPAPATPDVHHADELIDHDTHDAFETIGGMFAAKQELKRYVKRFKNPELAKQLRVPIPAFILQGPPGTGKSSLMRAFADESGATFQSVKGSELLNEYIGKTSRNVEEIFDSAFASKQSVVLCFDEIDRYLKADNHREFVNATKTFGQKIEEAAHYPHVLIAATMNASPDQLVSSIVRPGRMKVIEISSPNEYELADIWRAQLNDNLQICYTGPDSESPIYVFEQPLESISEVTSGSTYDPIRLGELSSGMTGADIHHILATLREDAMDYIVDYETVRQIKPADVQTAVARYRADGFRPNTD</sequence>
<keyword evidence="1" id="KW-0547">Nucleotide-binding</keyword>
<evidence type="ECO:0000313" key="5">
    <source>
        <dbReference type="Proteomes" id="UP001059824"/>
    </source>
</evidence>
<dbReference type="AlphaFoldDB" id="A0A857MJE9"/>
<protein>
    <submittedName>
        <fullName evidence="4">AAA family ATPase</fullName>
    </submittedName>
</protein>
<feature type="domain" description="AAA+ ATPase" evidence="3">
    <location>
        <begin position="269"/>
        <end position="403"/>
    </location>
</feature>
<evidence type="ECO:0000313" key="4">
    <source>
        <dbReference type="EMBL" id="QHN42704.1"/>
    </source>
</evidence>
<dbReference type="InterPro" id="IPR003959">
    <property type="entry name" value="ATPase_AAA_core"/>
</dbReference>
<dbReference type="InterPro" id="IPR027417">
    <property type="entry name" value="P-loop_NTPase"/>
</dbReference>
<dbReference type="KEGG" id="mama:GII36_02440"/>
<dbReference type="InterPro" id="IPR003593">
    <property type="entry name" value="AAA+_ATPase"/>
</dbReference>
<dbReference type="PANTHER" id="PTHR23077:SF171">
    <property type="entry name" value="NUCLEAR VALOSIN-CONTAINING PROTEIN-LIKE"/>
    <property type="match status" value="1"/>
</dbReference>
<dbReference type="InterPro" id="IPR050168">
    <property type="entry name" value="AAA_ATPase_domain"/>
</dbReference>
<keyword evidence="5" id="KW-1185">Reference proteome</keyword>
<dbReference type="Pfam" id="PF00004">
    <property type="entry name" value="AAA"/>
    <property type="match status" value="1"/>
</dbReference>
<dbReference type="CDD" id="cd19481">
    <property type="entry name" value="RecA-like_protease"/>
    <property type="match status" value="1"/>
</dbReference>
<dbReference type="SUPFAM" id="SSF52540">
    <property type="entry name" value="P-loop containing nucleoside triphosphate hydrolases"/>
    <property type="match status" value="1"/>
</dbReference>
<keyword evidence="2" id="KW-0067">ATP-binding</keyword>
<dbReference type="RefSeq" id="WP_260764204.1">
    <property type="nucleotide sequence ID" value="NZ_CP045921.1"/>
</dbReference>
<dbReference type="Proteomes" id="UP001059824">
    <property type="component" value="Chromosome"/>
</dbReference>